<dbReference type="Gene3D" id="6.10.110.10">
    <property type="match status" value="1"/>
</dbReference>
<sequence>MRAPVAIPFLAILTLLSCILINVPTTCAEKNPNAAATSVDRADQNNIQELLRTLPTFGDAKQKFLDIVHGGMENPGFNFWEQTELLGQKVQKYSESLLEDAKSQVQEASGRIEEVKQIAHELIASANHLQTDMLTNGVTTESLSQDLEDALLPILEKFYEMFPAPEQAPDHDERERAVRELLDKIEEKIIAVGTKHGLDEAVLRKHTKNILPLILKLVVLIGDLSSQHPILRNILIVTVVLLILPDSWFLRPILRVFGFGPAGPIKGTAASWSQKYFYGAAVNKGALFSKLQKAGMTGIPYKTARTILGGIGGLGLAFWRCL</sequence>
<keyword evidence="1" id="KW-0732">Signal</keyword>
<dbReference type="InterPro" id="IPR038213">
    <property type="entry name" value="IFI6/IFI27-like_sf"/>
</dbReference>
<evidence type="ECO:0000313" key="2">
    <source>
        <dbReference type="EMBL" id="KAK7681778.1"/>
    </source>
</evidence>
<dbReference type="Proteomes" id="UP001385951">
    <property type="component" value="Unassembled WGS sequence"/>
</dbReference>
<protein>
    <submittedName>
        <fullName evidence="2">Uncharacterized protein</fullName>
    </submittedName>
</protein>
<evidence type="ECO:0000256" key="1">
    <source>
        <dbReference type="SAM" id="SignalP"/>
    </source>
</evidence>
<dbReference type="PROSITE" id="PS51257">
    <property type="entry name" value="PROKAR_LIPOPROTEIN"/>
    <property type="match status" value="1"/>
</dbReference>
<feature type="signal peptide" evidence="1">
    <location>
        <begin position="1"/>
        <end position="28"/>
    </location>
</feature>
<organism evidence="2 3">
    <name type="scientific">Cerrena zonata</name>
    <dbReference type="NCBI Taxonomy" id="2478898"/>
    <lineage>
        <taxon>Eukaryota</taxon>
        <taxon>Fungi</taxon>
        <taxon>Dikarya</taxon>
        <taxon>Basidiomycota</taxon>
        <taxon>Agaricomycotina</taxon>
        <taxon>Agaricomycetes</taxon>
        <taxon>Polyporales</taxon>
        <taxon>Cerrenaceae</taxon>
        <taxon>Cerrena</taxon>
    </lineage>
</organism>
<name>A0AAW0FKW2_9APHY</name>
<feature type="chain" id="PRO_5043877938" evidence="1">
    <location>
        <begin position="29"/>
        <end position="322"/>
    </location>
</feature>
<comment type="caution">
    <text evidence="2">The sequence shown here is derived from an EMBL/GenBank/DDBJ whole genome shotgun (WGS) entry which is preliminary data.</text>
</comment>
<evidence type="ECO:0000313" key="3">
    <source>
        <dbReference type="Proteomes" id="UP001385951"/>
    </source>
</evidence>
<dbReference type="AlphaFoldDB" id="A0AAW0FKW2"/>
<reference evidence="2 3" key="1">
    <citation type="submission" date="2022-09" db="EMBL/GenBank/DDBJ databases">
        <authorList>
            <person name="Palmer J.M."/>
        </authorList>
    </citation>
    <scope>NUCLEOTIDE SEQUENCE [LARGE SCALE GENOMIC DNA]</scope>
    <source>
        <strain evidence="2 3">DSM 7382</strain>
    </source>
</reference>
<gene>
    <name evidence="2" type="ORF">QCA50_015125</name>
</gene>
<keyword evidence="3" id="KW-1185">Reference proteome</keyword>
<dbReference type="EMBL" id="JASBNA010000039">
    <property type="protein sequence ID" value="KAK7681778.1"/>
    <property type="molecule type" value="Genomic_DNA"/>
</dbReference>
<accession>A0AAW0FKW2</accession>
<proteinExistence type="predicted"/>